<dbReference type="GO" id="GO:0005524">
    <property type="term" value="F:ATP binding"/>
    <property type="evidence" value="ECO:0007669"/>
    <property type="project" value="TreeGrafter"/>
</dbReference>
<dbReference type="Gene3D" id="3.40.50.300">
    <property type="entry name" value="P-loop containing nucleotide triphosphate hydrolases"/>
    <property type="match status" value="1"/>
</dbReference>
<dbReference type="GO" id="GO:0051782">
    <property type="term" value="P:negative regulation of cell division"/>
    <property type="evidence" value="ECO:0007669"/>
    <property type="project" value="TreeGrafter"/>
</dbReference>
<feature type="domain" description="AAA" evidence="1">
    <location>
        <begin position="128"/>
        <end position="294"/>
    </location>
</feature>
<protein>
    <recommendedName>
        <fullName evidence="1">AAA domain-containing protein</fullName>
    </recommendedName>
</protein>
<dbReference type="GO" id="GO:0016887">
    <property type="term" value="F:ATP hydrolysis activity"/>
    <property type="evidence" value="ECO:0007669"/>
    <property type="project" value="TreeGrafter"/>
</dbReference>
<dbReference type="PANTHER" id="PTHR43384">
    <property type="entry name" value="SEPTUM SITE-DETERMINING PROTEIN MIND HOMOLOG, CHLOROPLASTIC-RELATED"/>
    <property type="match status" value="1"/>
</dbReference>
<dbReference type="Pfam" id="PF13614">
    <property type="entry name" value="AAA_31"/>
    <property type="match status" value="1"/>
</dbReference>
<dbReference type="EMBL" id="MYFO01000004">
    <property type="protein sequence ID" value="TFE90668.1"/>
    <property type="molecule type" value="Genomic_DNA"/>
</dbReference>
<name>A0A4Y8Q8G2_9BACL</name>
<dbReference type="InterPro" id="IPR050625">
    <property type="entry name" value="ParA/MinD_ATPase"/>
</dbReference>
<dbReference type="Gene3D" id="3.40.50.10850">
    <property type="entry name" value="Ntrc-like two-domain protein"/>
    <property type="match status" value="1"/>
</dbReference>
<proteinExistence type="predicted"/>
<evidence type="ECO:0000259" key="1">
    <source>
        <dbReference type="Pfam" id="PF13614"/>
    </source>
</evidence>
<organism evidence="2 3">
    <name type="scientific">Paenibacillus athensensis</name>
    <dbReference type="NCBI Taxonomy" id="1967502"/>
    <lineage>
        <taxon>Bacteria</taxon>
        <taxon>Bacillati</taxon>
        <taxon>Bacillota</taxon>
        <taxon>Bacilli</taxon>
        <taxon>Bacillales</taxon>
        <taxon>Paenibacillaceae</taxon>
        <taxon>Paenibacillus</taxon>
    </lineage>
</organism>
<dbReference type="Proteomes" id="UP000298246">
    <property type="component" value="Unassembled WGS sequence"/>
</dbReference>
<keyword evidence="3" id="KW-1185">Reference proteome</keyword>
<evidence type="ECO:0000313" key="2">
    <source>
        <dbReference type="EMBL" id="TFE90668.1"/>
    </source>
</evidence>
<dbReference type="AlphaFoldDB" id="A0A4Y8Q8G2"/>
<sequence>MEKLTVIVADSSREYVEMLLRFVRNSEFAGSLSVKAFSEKTAFYAYLGAHPAPHIVLMEPVFLSEDAPPIAAGLVILLLPSHYAKEEEQLPSLFKYQPLNQLLGAMKTMYLEKHSVVVERMKSSGSAKFIACYSIVGSCGKTTAAINLGRQLSLQGNKVLYVNLETVSSSPVWFGTMENQEMSEILYYVQTNPKQAAARIGQYVKKDASTGLEYLEPLTHLQDIHDMRKPEVTELLDTISQSFAFDYVIVDVDAGFQERTLAILAYCHAVLLLLLDDVQCVYKSLVGLAELQRFDEQGHADLQAKMFVVVNKYTGTFANVEQADALNVQGFLPYIPLWKNVSQGQQLASSPEFNQQLASLASQLFGRELR</sequence>
<dbReference type="PANTHER" id="PTHR43384:SF13">
    <property type="entry name" value="SLR0110 PROTEIN"/>
    <property type="match status" value="1"/>
</dbReference>
<dbReference type="InterPro" id="IPR025669">
    <property type="entry name" value="AAA_dom"/>
</dbReference>
<dbReference type="SUPFAM" id="SSF52540">
    <property type="entry name" value="P-loop containing nucleoside triphosphate hydrolases"/>
    <property type="match status" value="1"/>
</dbReference>
<dbReference type="InterPro" id="IPR027417">
    <property type="entry name" value="P-loop_NTPase"/>
</dbReference>
<comment type="caution">
    <text evidence="2">The sequence shown here is derived from an EMBL/GenBank/DDBJ whole genome shotgun (WGS) entry which is preliminary data.</text>
</comment>
<dbReference type="RefSeq" id="WP_134750443.1">
    <property type="nucleotide sequence ID" value="NZ_MYFO02000008.1"/>
</dbReference>
<dbReference type="GO" id="GO:0009898">
    <property type="term" value="C:cytoplasmic side of plasma membrane"/>
    <property type="evidence" value="ECO:0007669"/>
    <property type="project" value="TreeGrafter"/>
</dbReference>
<reference evidence="2 3" key="1">
    <citation type="submission" date="2017-03" db="EMBL/GenBank/DDBJ databases">
        <title>Isolation of Levoglucosan Utilizing Bacteria.</title>
        <authorList>
            <person name="Arya A.S."/>
        </authorList>
    </citation>
    <scope>NUCLEOTIDE SEQUENCE [LARGE SCALE GENOMIC DNA]</scope>
    <source>
        <strain evidence="2 3">MEC069</strain>
    </source>
</reference>
<gene>
    <name evidence="2" type="ORF">B5M42_05200</name>
</gene>
<accession>A0A4Y8Q8G2</accession>
<evidence type="ECO:0000313" key="3">
    <source>
        <dbReference type="Proteomes" id="UP000298246"/>
    </source>
</evidence>
<dbReference type="GO" id="GO:0005829">
    <property type="term" value="C:cytosol"/>
    <property type="evidence" value="ECO:0007669"/>
    <property type="project" value="TreeGrafter"/>
</dbReference>
<dbReference type="OrthoDB" id="3035369at2"/>